<sequence>MKKIIFLSSCIKLTGRGKVQVEYANYLIQQGYSTEFAIVDDYGDENVLEKNIPRPIQYLNSYEYRLEQQRIRNERNKNIIKKIKFNLSLHQNYKHVVAQFNEIYSRIKPDIIIDFDTSLRGNINEYDCKSIAWIHMHIGNWLKSESALKRYAKALNRYDKIVCVSDEVKKELDTVDKKLAAKTISIYNPFNFNNIQQLANEEFDENEQQFANEKFLLMVSRLDLTCKDYATLFKAFDIAKENGYDGQLYVVGDGDHRNEILEMRSQMKHKENIQLLGAKTNPYKWMKRCDKFILSSTFEGFGNVLVEALAVNDTVISSDCKAGPDEILESGKIGYLFKVGDFQKLADLMIGAQPISRPMIDASIKRFSSEVIMQQFKNLINE</sequence>
<dbReference type="AlphaFoldDB" id="A0A645ASQ2"/>
<dbReference type="Gene3D" id="3.40.50.2000">
    <property type="entry name" value="Glycogen Phosphorylase B"/>
    <property type="match status" value="2"/>
</dbReference>
<dbReference type="SUPFAM" id="SSF53756">
    <property type="entry name" value="UDP-Glycosyltransferase/glycogen phosphorylase"/>
    <property type="match status" value="1"/>
</dbReference>
<keyword evidence="2" id="KW-0808">Transferase</keyword>
<proteinExistence type="predicted"/>
<organism evidence="2">
    <name type="scientific">bioreactor metagenome</name>
    <dbReference type="NCBI Taxonomy" id="1076179"/>
    <lineage>
        <taxon>unclassified sequences</taxon>
        <taxon>metagenomes</taxon>
        <taxon>ecological metagenomes</taxon>
    </lineage>
</organism>
<accession>A0A645ASQ2</accession>
<keyword evidence="2" id="KW-0328">Glycosyltransferase</keyword>
<dbReference type="InterPro" id="IPR001296">
    <property type="entry name" value="Glyco_trans_1"/>
</dbReference>
<protein>
    <submittedName>
        <fullName evidence="2">Glycosyltransferase Gtf1</fullName>
        <ecNumber evidence="2">2.4.1.-</ecNumber>
    </submittedName>
</protein>
<reference evidence="2" key="1">
    <citation type="submission" date="2019-08" db="EMBL/GenBank/DDBJ databases">
        <authorList>
            <person name="Kucharzyk K."/>
            <person name="Murdoch R.W."/>
            <person name="Higgins S."/>
            <person name="Loffler F."/>
        </authorList>
    </citation>
    <scope>NUCLEOTIDE SEQUENCE</scope>
</reference>
<dbReference type="GO" id="GO:0016757">
    <property type="term" value="F:glycosyltransferase activity"/>
    <property type="evidence" value="ECO:0007669"/>
    <property type="project" value="UniProtKB-KW"/>
</dbReference>
<evidence type="ECO:0000313" key="2">
    <source>
        <dbReference type="EMBL" id="MPM56305.1"/>
    </source>
</evidence>
<dbReference type="PANTHER" id="PTHR12526:SF630">
    <property type="entry name" value="GLYCOSYLTRANSFERASE"/>
    <property type="match status" value="1"/>
</dbReference>
<dbReference type="Pfam" id="PF00534">
    <property type="entry name" value="Glycos_transf_1"/>
    <property type="match status" value="1"/>
</dbReference>
<dbReference type="PANTHER" id="PTHR12526">
    <property type="entry name" value="GLYCOSYLTRANSFERASE"/>
    <property type="match status" value="1"/>
</dbReference>
<evidence type="ECO:0000259" key="1">
    <source>
        <dbReference type="Pfam" id="PF00534"/>
    </source>
</evidence>
<comment type="caution">
    <text evidence="2">The sequence shown here is derived from an EMBL/GenBank/DDBJ whole genome shotgun (WGS) entry which is preliminary data.</text>
</comment>
<name>A0A645ASQ2_9ZZZZ</name>
<gene>
    <name evidence="2" type="primary">gtf1_38</name>
    <name evidence="2" type="ORF">SDC9_103107</name>
</gene>
<dbReference type="EMBL" id="VSSQ01015691">
    <property type="protein sequence ID" value="MPM56305.1"/>
    <property type="molecule type" value="Genomic_DNA"/>
</dbReference>
<dbReference type="CDD" id="cd03811">
    <property type="entry name" value="GT4_GT28_WabH-like"/>
    <property type="match status" value="1"/>
</dbReference>
<dbReference type="EC" id="2.4.1.-" evidence="2"/>
<feature type="domain" description="Glycosyl transferase family 1" evidence="1">
    <location>
        <begin position="201"/>
        <end position="349"/>
    </location>
</feature>